<dbReference type="Proteomes" id="UP000026962">
    <property type="component" value="Chromosome 2"/>
</dbReference>
<dbReference type="Gramene" id="OPUNC02G13650.1">
    <property type="protein sequence ID" value="OPUNC02G13650.1"/>
    <property type="gene ID" value="OPUNC02G13650"/>
</dbReference>
<protein>
    <submittedName>
        <fullName evidence="2">Uncharacterized protein</fullName>
    </submittedName>
</protein>
<proteinExistence type="predicted"/>
<feature type="region of interest" description="Disordered" evidence="1">
    <location>
        <begin position="40"/>
        <end position="79"/>
    </location>
</feature>
<name>A0A0E0JZE6_ORYPU</name>
<evidence type="ECO:0000313" key="2">
    <source>
        <dbReference type="EnsemblPlants" id="OPUNC02G13650.1"/>
    </source>
</evidence>
<dbReference type="AlphaFoldDB" id="A0A0E0JZE6"/>
<accession>A0A0E0JZE6</accession>
<organism evidence="2">
    <name type="scientific">Oryza punctata</name>
    <name type="common">Red rice</name>
    <dbReference type="NCBI Taxonomy" id="4537"/>
    <lineage>
        <taxon>Eukaryota</taxon>
        <taxon>Viridiplantae</taxon>
        <taxon>Streptophyta</taxon>
        <taxon>Embryophyta</taxon>
        <taxon>Tracheophyta</taxon>
        <taxon>Spermatophyta</taxon>
        <taxon>Magnoliopsida</taxon>
        <taxon>Liliopsida</taxon>
        <taxon>Poales</taxon>
        <taxon>Poaceae</taxon>
        <taxon>BOP clade</taxon>
        <taxon>Oryzoideae</taxon>
        <taxon>Oryzeae</taxon>
        <taxon>Oryzinae</taxon>
        <taxon>Oryza</taxon>
    </lineage>
</organism>
<dbReference type="EnsemblPlants" id="OPUNC02G13650.1">
    <property type="protein sequence ID" value="OPUNC02G13650.1"/>
    <property type="gene ID" value="OPUNC02G13650"/>
</dbReference>
<dbReference type="HOGENOM" id="CLU_131189_0_0_1"/>
<evidence type="ECO:0000256" key="1">
    <source>
        <dbReference type="SAM" id="MobiDB-lite"/>
    </source>
</evidence>
<keyword evidence="3" id="KW-1185">Reference proteome</keyword>
<reference evidence="2" key="1">
    <citation type="submission" date="2015-04" db="UniProtKB">
        <authorList>
            <consortium name="EnsemblPlants"/>
        </authorList>
    </citation>
    <scope>IDENTIFICATION</scope>
</reference>
<evidence type="ECO:0000313" key="3">
    <source>
        <dbReference type="Proteomes" id="UP000026962"/>
    </source>
</evidence>
<reference evidence="2" key="2">
    <citation type="submission" date="2018-05" db="EMBL/GenBank/DDBJ databases">
        <title>OpunRS2 (Oryza punctata Reference Sequence Version 2).</title>
        <authorList>
            <person name="Zhang J."/>
            <person name="Kudrna D."/>
            <person name="Lee S."/>
            <person name="Talag J."/>
            <person name="Welchert J."/>
            <person name="Wing R.A."/>
        </authorList>
    </citation>
    <scope>NUCLEOTIDE SEQUENCE [LARGE SCALE GENOMIC DNA]</scope>
</reference>
<sequence>MITQMHYRLTRFTQNRPSPQAMAMAGPAASAAAFVGDSAPLLRQATAPEGGGAGGSGGMAQGPGTARRRRTASAKTRNPTRLCSFHENMWLHVWLRSMTYKVKSLIDQGNLPTILAHSSAVGSHKDHTR</sequence>
<feature type="compositionally biased region" description="Gly residues" evidence="1">
    <location>
        <begin position="49"/>
        <end position="61"/>
    </location>
</feature>